<dbReference type="NCBIfam" id="TIGR02887">
    <property type="entry name" value="spore_ger_x_C"/>
    <property type="match status" value="1"/>
</dbReference>
<dbReference type="Pfam" id="PF25198">
    <property type="entry name" value="Spore_GerAC_N"/>
    <property type="match status" value="1"/>
</dbReference>
<evidence type="ECO:0000259" key="9">
    <source>
        <dbReference type="Pfam" id="PF25198"/>
    </source>
</evidence>
<feature type="domain" description="Spore germination protein N-terminal" evidence="9">
    <location>
        <begin position="25"/>
        <end position="199"/>
    </location>
</feature>
<keyword evidence="5" id="KW-0472">Membrane</keyword>
<dbReference type="RefSeq" id="WP_323466039.1">
    <property type="nucleotide sequence ID" value="NZ_CP144224.1"/>
</dbReference>
<keyword evidence="4" id="KW-0732">Signal</keyword>
<feature type="domain" description="Spore germination GerAC-like C-terminal" evidence="8">
    <location>
        <begin position="218"/>
        <end position="373"/>
    </location>
</feature>
<dbReference type="PANTHER" id="PTHR35789">
    <property type="entry name" value="SPORE GERMINATION PROTEIN B3"/>
    <property type="match status" value="1"/>
</dbReference>
<proteinExistence type="inferred from homology"/>
<evidence type="ECO:0000256" key="7">
    <source>
        <dbReference type="ARBA" id="ARBA00023288"/>
    </source>
</evidence>
<evidence type="ECO:0000256" key="4">
    <source>
        <dbReference type="ARBA" id="ARBA00022729"/>
    </source>
</evidence>
<dbReference type="InterPro" id="IPR038501">
    <property type="entry name" value="Spore_GerAC_C_sf"/>
</dbReference>
<evidence type="ECO:0000256" key="1">
    <source>
        <dbReference type="ARBA" id="ARBA00004635"/>
    </source>
</evidence>
<comment type="similarity">
    <text evidence="2">Belongs to the GerABKC lipoprotein family.</text>
</comment>
<accession>A0AAJ2KT51</accession>
<dbReference type="Proteomes" id="UP001285636">
    <property type="component" value="Unassembled WGS sequence"/>
</dbReference>
<dbReference type="InterPro" id="IPR046953">
    <property type="entry name" value="Spore_GerAC-like_C"/>
</dbReference>
<comment type="caution">
    <text evidence="10">The sequence shown here is derived from an EMBL/GenBank/DDBJ whole genome shotgun (WGS) entry which is preliminary data.</text>
</comment>
<gene>
    <name evidence="10" type="ORF">RYX45_05185</name>
</gene>
<keyword evidence="7" id="KW-0449">Lipoprotein</keyword>
<dbReference type="Pfam" id="PF05504">
    <property type="entry name" value="Spore_GerAC"/>
    <property type="match status" value="1"/>
</dbReference>
<dbReference type="GO" id="GO:0016020">
    <property type="term" value="C:membrane"/>
    <property type="evidence" value="ECO:0007669"/>
    <property type="project" value="UniProtKB-SubCell"/>
</dbReference>
<evidence type="ECO:0000259" key="8">
    <source>
        <dbReference type="Pfam" id="PF05504"/>
    </source>
</evidence>
<evidence type="ECO:0000256" key="6">
    <source>
        <dbReference type="ARBA" id="ARBA00023139"/>
    </source>
</evidence>
<organism evidence="10 11">
    <name type="scientific">Alkalihalophilus pseudofirmus</name>
    <name type="common">Bacillus pseudofirmus</name>
    <dbReference type="NCBI Taxonomy" id="79885"/>
    <lineage>
        <taxon>Bacteria</taxon>
        <taxon>Bacillati</taxon>
        <taxon>Bacillota</taxon>
        <taxon>Bacilli</taxon>
        <taxon>Bacillales</taxon>
        <taxon>Bacillaceae</taxon>
        <taxon>Alkalihalophilus</taxon>
    </lineage>
</organism>
<dbReference type="InterPro" id="IPR057336">
    <property type="entry name" value="GerAC_N"/>
</dbReference>
<dbReference type="GO" id="GO:0009847">
    <property type="term" value="P:spore germination"/>
    <property type="evidence" value="ECO:0007669"/>
    <property type="project" value="InterPro"/>
</dbReference>
<dbReference type="EMBL" id="JAWJAY010000001">
    <property type="protein sequence ID" value="MDV2884562.1"/>
    <property type="molecule type" value="Genomic_DNA"/>
</dbReference>
<keyword evidence="6" id="KW-0564">Palmitate</keyword>
<dbReference type="PROSITE" id="PS51257">
    <property type="entry name" value="PROKAR_LIPOPROTEIN"/>
    <property type="match status" value="1"/>
</dbReference>
<evidence type="ECO:0000313" key="11">
    <source>
        <dbReference type="Proteomes" id="UP001285636"/>
    </source>
</evidence>
<sequence>MYKACGKWFCILLVIAIFLSGCRTDMKEIQNLNYATAIGVDYKDDKYFIYLQVIGLNSVAKTEGETGSAQTSVSKAEGHTFIDAFFDVYQTAQEMFIWSHITSIVLSESVLNQGIGNVFDGLTRYYEFRLTPWVFGTKEPIDEILSTLGFFDQSVLETTLHNPESTQRQSSTIRPIKLQELARDVFEPALTTYIPYLSISEEEWTNNMEPESKLKLEGAFFLRGDSYKGSYSLEELRGLRWIAPETKRASILVPDKMKPDFLTVVDRIRFDVKVKELSEPSFTASFDMEGTIGNQLNGNNELITMQKDARNSIKKEIEDLYKLGVKDNVDFFNLEHLLYRNHNTLWKQSGKKLVLDDNTLTNVDLKIKLRHTGAFKNKIVEEAD</sequence>
<evidence type="ECO:0000256" key="5">
    <source>
        <dbReference type="ARBA" id="ARBA00023136"/>
    </source>
</evidence>
<evidence type="ECO:0000313" key="10">
    <source>
        <dbReference type="EMBL" id="MDV2884562.1"/>
    </source>
</evidence>
<keyword evidence="3" id="KW-0309">Germination</keyword>
<evidence type="ECO:0000256" key="2">
    <source>
        <dbReference type="ARBA" id="ARBA00007886"/>
    </source>
</evidence>
<evidence type="ECO:0000256" key="3">
    <source>
        <dbReference type="ARBA" id="ARBA00022544"/>
    </source>
</evidence>
<name>A0AAJ2KT51_ALKPS</name>
<dbReference type="InterPro" id="IPR008844">
    <property type="entry name" value="Spore_GerAC-like"/>
</dbReference>
<protein>
    <submittedName>
        <fullName evidence="10">Ger(X)C family spore germination protein</fullName>
    </submittedName>
</protein>
<comment type="subcellular location">
    <subcellularLocation>
        <location evidence="1">Membrane</location>
        <topology evidence="1">Lipid-anchor</topology>
    </subcellularLocation>
</comment>
<reference evidence="10" key="1">
    <citation type="submission" date="2023-10" db="EMBL/GenBank/DDBJ databases">
        <title>Screening of Alkalihalophilus pseudofirmusBZ-TG-HK211 and Its Alleviation of Salt Stress on Rapeseed Growth.</title>
        <authorList>
            <person name="Zhao B."/>
            <person name="Guo T."/>
        </authorList>
    </citation>
    <scope>NUCLEOTIDE SEQUENCE</scope>
    <source>
        <strain evidence="10">BZ-TG-HK211</strain>
    </source>
</reference>
<dbReference type="Gene3D" id="3.30.300.210">
    <property type="entry name" value="Nutrient germinant receptor protein C, domain 3"/>
    <property type="match status" value="1"/>
</dbReference>
<dbReference type="AlphaFoldDB" id="A0AAJ2KT51"/>
<dbReference type="PANTHER" id="PTHR35789:SF1">
    <property type="entry name" value="SPORE GERMINATION PROTEIN B3"/>
    <property type="match status" value="1"/>
</dbReference>